<reference evidence="2 3" key="1">
    <citation type="submission" date="2015-09" db="EMBL/GenBank/DDBJ databases">
        <title>Sorangium comparison.</title>
        <authorList>
            <person name="Zaburannyi N."/>
            <person name="Bunk B."/>
            <person name="Overmann J."/>
            <person name="Mueller R."/>
        </authorList>
    </citation>
    <scope>NUCLEOTIDE SEQUENCE [LARGE SCALE GENOMIC DNA]</scope>
    <source>
        <strain evidence="2 3">So ce26</strain>
    </source>
</reference>
<evidence type="ECO:0000313" key="2">
    <source>
        <dbReference type="EMBL" id="AUX48602.1"/>
    </source>
</evidence>
<organism evidence="2 3">
    <name type="scientific">Sorangium cellulosum</name>
    <name type="common">Polyangium cellulosum</name>
    <dbReference type="NCBI Taxonomy" id="56"/>
    <lineage>
        <taxon>Bacteria</taxon>
        <taxon>Pseudomonadati</taxon>
        <taxon>Myxococcota</taxon>
        <taxon>Polyangia</taxon>
        <taxon>Polyangiales</taxon>
        <taxon>Polyangiaceae</taxon>
        <taxon>Sorangium</taxon>
    </lineage>
</organism>
<gene>
    <name evidence="2" type="ORF">SOCE26_101410</name>
</gene>
<sequence>MRAPMVSATQQSQRIRRRKARTAGTRRKRHERAHGTPKFPIHPAGYDQNAPDAQRAAPPAEAQAKK</sequence>
<accession>A0A2L0FAV2</accession>
<dbReference type="AlphaFoldDB" id="A0A2L0FAV2"/>
<evidence type="ECO:0000256" key="1">
    <source>
        <dbReference type="SAM" id="MobiDB-lite"/>
    </source>
</evidence>
<evidence type="ECO:0000313" key="3">
    <source>
        <dbReference type="Proteomes" id="UP000238348"/>
    </source>
</evidence>
<dbReference type="EMBL" id="CP012673">
    <property type="protein sequence ID" value="AUX48602.1"/>
    <property type="molecule type" value="Genomic_DNA"/>
</dbReference>
<feature type="region of interest" description="Disordered" evidence="1">
    <location>
        <begin position="1"/>
        <end position="66"/>
    </location>
</feature>
<proteinExistence type="predicted"/>
<dbReference type="Proteomes" id="UP000238348">
    <property type="component" value="Chromosome"/>
</dbReference>
<name>A0A2L0FAV2_SORCE</name>
<feature type="compositionally biased region" description="Low complexity" evidence="1">
    <location>
        <begin position="48"/>
        <end position="66"/>
    </location>
</feature>
<feature type="compositionally biased region" description="Basic residues" evidence="1">
    <location>
        <begin position="14"/>
        <end position="32"/>
    </location>
</feature>
<protein>
    <submittedName>
        <fullName evidence="2">Uncharacterized protein</fullName>
    </submittedName>
</protein>